<accession>G3MAW3</accession>
<evidence type="ECO:0000313" key="1">
    <source>
        <dbReference type="EMBL" id="AEO93828.1"/>
    </source>
</evidence>
<reference evidence="1 2" key="1">
    <citation type="submission" date="2011-09" db="EMBL/GenBank/DDBJ databases">
        <authorList>
            <person name="Pope W.H."/>
            <person name="Pedulla M.L."/>
            <person name="Ford M.E."/>
            <person name="Peebles C.L."/>
            <person name="Hatfull G.H."/>
            <person name="Hendrix R.W."/>
        </authorList>
    </citation>
    <scope>NUCLEOTIDE SEQUENCE [LARGE SCALE GENOMIC DNA]</scope>
    <source>
        <strain evidence="1">G</strain>
    </source>
</reference>
<organism evidence="1 2">
    <name type="scientific">Bacillus phage G</name>
    <dbReference type="NCBI Taxonomy" id="2884420"/>
    <lineage>
        <taxon>Viruses</taxon>
        <taxon>Duplodnaviria</taxon>
        <taxon>Heunggongvirae</taxon>
        <taxon>Uroviricota</taxon>
        <taxon>Caudoviricetes</taxon>
        <taxon>Donellivirus</taxon>
        <taxon>Donellivirus gee</taxon>
    </lineage>
</organism>
<name>G3MAW3_9CAUD</name>
<dbReference type="Proteomes" id="UP000009273">
    <property type="component" value="Segment"/>
</dbReference>
<dbReference type="EMBL" id="JN638751">
    <property type="protein sequence ID" value="AEO93828.1"/>
    <property type="molecule type" value="Genomic_DNA"/>
</dbReference>
<proteinExistence type="predicted"/>
<dbReference type="RefSeq" id="YP_009015875.1">
    <property type="nucleotide sequence ID" value="NC_023719.1"/>
</dbReference>
<sequence>MSDIRYGEASLRAKEYSSNKVKSELNKNVTDQGLRFVKLTSMIPNWETYLTPKQRESAKRYLSTMNANEVDWQLNLSFGTTYQRIFGSAKSKGAIGRLEEIYKMLENSGFFAVKQKEAEQKAEHKAPVKMTSKTLDKVRELFSLISNTPNWKNYLTEPQIEKVTALLETRSFKKGAAACDVSMQAYQTSLIGDKGVLDRLRRAKEMMTVNTWEEI</sequence>
<keyword evidence="2" id="KW-1185">Reference proteome</keyword>
<gene>
    <name evidence="1" type="primary">583</name>
    <name evidence="1" type="ORF">G_583</name>
</gene>
<dbReference type="KEGG" id="vg:18563793"/>
<protein>
    <submittedName>
        <fullName evidence="1">Gp583</fullName>
    </submittedName>
</protein>
<evidence type="ECO:0000313" key="2">
    <source>
        <dbReference type="Proteomes" id="UP000009273"/>
    </source>
</evidence>
<dbReference type="GeneID" id="18563793"/>